<sequence>MSSKRSSGCAGGLCRVCRRQQRWFEAHKVVIMLRVVQVLKLIFIVCFTYLYVLSPFVNLRQCGVLYNEIMASCEPEAGVIASCAPSSALSCAKSGSDGRDEWRRTGDAGGRTFFYY</sequence>
<keyword evidence="1" id="KW-0472">Membrane</keyword>
<gene>
    <name evidence="2" type="ORF">SETIT_4G273700v2</name>
</gene>
<dbReference type="EMBL" id="CM003531">
    <property type="protein sequence ID" value="RCV23128.1"/>
    <property type="molecule type" value="Genomic_DNA"/>
</dbReference>
<keyword evidence="1" id="KW-1133">Transmembrane helix</keyword>
<protein>
    <submittedName>
        <fullName evidence="2">Uncharacterized protein</fullName>
    </submittedName>
</protein>
<dbReference type="AlphaFoldDB" id="A0A368QZA1"/>
<accession>A0A368QZA1</accession>
<reference evidence="2" key="2">
    <citation type="submission" date="2015-07" db="EMBL/GenBank/DDBJ databases">
        <authorList>
            <person name="Noorani M."/>
        </authorList>
    </citation>
    <scope>NUCLEOTIDE SEQUENCE</scope>
    <source>
        <strain evidence="2">Yugu1</strain>
    </source>
</reference>
<proteinExistence type="predicted"/>
<evidence type="ECO:0000256" key="1">
    <source>
        <dbReference type="SAM" id="Phobius"/>
    </source>
</evidence>
<keyword evidence="1" id="KW-0812">Transmembrane</keyword>
<evidence type="ECO:0000313" key="2">
    <source>
        <dbReference type="EMBL" id="RCV23128.1"/>
    </source>
</evidence>
<name>A0A368QZA1_SETIT</name>
<reference evidence="2" key="1">
    <citation type="journal article" date="2012" name="Nat. Biotechnol.">
        <title>Reference genome sequence of the model plant Setaria.</title>
        <authorList>
            <person name="Bennetzen J.L."/>
            <person name="Schmutz J."/>
            <person name="Wang H."/>
            <person name="Percifield R."/>
            <person name="Hawkins J."/>
            <person name="Pontaroli A.C."/>
            <person name="Estep M."/>
            <person name="Feng L."/>
            <person name="Vaughn J.N."/>
            <person name="Grimwood J."/>
            <person name="Jenkins J."/>
            <person name="Barry K."/>
            <person name="Lindquist E."/>
            <person name="Hellsten U."/>
            <person name="Deshpande S."/>
            <person name="Wang X."/>
            <person name="Wu X."/>
            <person name="Mitros T."/>
            <person name="Triplett J."/>
            <person name="Yang X."/>
            <person name="Ye C.Y."/>
            <person name="Mauro-Herrera M."/>
            <person name="Wang L."/>
            <person name="Li P."/>
            <person name="Sharma M."/>
            <person name="Sharma R."/>
            <person name="Ronald P.C."/>
            <person name="Panaud O."/>
            <person name="Kellogg E.A."/>
            <person name="Brutnell T.P."/>
            <person name="Doust A.N."/>
            <person name="Tuskan G.A."/>
            <person name="Rokhsar D."/>
            <person name="Devos K.M."/>
        </authorList>
    </citation>
    <scope>NUCLEOTIDE SEQUENCE [LARGE SCALE GENOMIC DNA]</scope>
    <source>
        <strain evidence="2">Yugu1</strain>
    </source>
</reference>
<organism evidence="2">
    <name type="scientific">Setaria italica</name>
    <name type="common">Foxtail millet</name>
    <name type="synonym">Panicum italicum</name>
    <dbReference type="NCBI Taxonomy" id="4555"/>
    <lineage>
        <taxon>Eukaryota</taxon>
        <taxon>Viridiplantae</taxon>
        <taxon>Streptophyta</taxon>
        <taxon>Embryophyta</taxon>
        <taxon>Tracheophyta</taxon>
        <taxon>Spermatophyta</taxon>
        <taxon>Magnoliopsida</taxon>
        <taxon>Liliopsida</taxon>
        <taxon>Poales</taxon>
        <taxon>Poaceae</taxon>
        <taxon>PACMAD clade</taxon>
        <taxon>Panicoideae</taxon>
        <taxon>Panicodae</taxon>
        <taxon>Paniceae</taxon>
        <taxon>Cenchrinae</taxon>
        <taxon>Setaria</taxon>
    </lineage>
</organism>
<feature type="transmembrane region" description="Helical" evidence="1">
    <location>
        <begin position="29"/>
        <end position="52"/>
    </location>
</feature>